<dbReference type="AlphaFoldDB" id="A0A804IB90"/>
<feature type="domain" description="RING-type" evidence="6">
    <location>
        <begin position="274"/>
        <end position="311"/>
    </location>
</feature>
<dbReference type="PANTHER" id="PTHR42647:SF5">
    <property type="entry name" value="SBP (S-RIBONUCLEASE BINDING PROTEIN) FAMILY PROTEIN"/>
    <property type="match status" value="1"/>
</dbReference>
<protein>
    <submittedName>
        <fullName evidence="7">(wild Malaysian banana) hypothetical protein</fullName>
    </submittedName>
</protein>
<dbReference type="InParanoid" id="A0A804IB90"/>
<gene>
    <name evidence="7" type="ORF">GSMUA_215170.1</name>
</gene>
<evidence type="ECO:0000313" key="9">
    <source>
        <dbReference type="Proteomes" id="UP000012960"/>
    </source>
</evidence>
<evidence type="ECO:0000259" key="6">
    <source>
        <dbReference type="PROSITE" id="PS50089"/>
    </source>
</evidence>
<evidence type="ECO:0000256" key="3">
    <source>
        <dbReference type="ARBA" id="ARBA00022833"/>
    </source>
</evidence>
<dbReference type="EnsemblPlants" id="Ma03_t12330.1">
    <property type="protein sequence ID" value="Ma03_p12330.1"/>
    <property type="gene ID" value="Ma03_g12330"/>
</dbReference>
<keyword evidence="5" id="KW-0175">Coiled coil</keyword>
<evidence type="ECO:0000256" key="4">
    <source>
        <dbReference type="PROSITE-ProRule" id="PRU00175"/>
    </source>
</evidence>
<evidence type="ECO:0000256" key="2">
    <source>
        <dbReference type="ARBA" id="ARBA00022771"/>
    </source>
</evidence>
<sequence length="324" mass="34264">MAIQAQYPSDVILVNGGEETTGIDLSQGLQGFLDSSTLVFTETGGAVNPRKRAREETRVTAVSMANGPTTAQKTDISNLLFLQSNSLSPTYISLAQFPSKSTAPFVSTGLQLAFGAQQKQCTMNHVRPSPPALFEELAPHLTRCQDEIDGFLSEQGKLLQSTLAGKWRSHCRTLVSAAAAAARRRIRAKEAEVEQALRHRAELEERLARLKAESLAWRGKAAAAQSHAVALHAQLQQAAEAAAVAREREGESGGTAAADDAGSATCVDMAPGSCRACRRRNTAAVVVLPCRHLCLCVDCAAAGAAASCPACGRVSTRIVHVAFS</sequence>
<dbReference type="GO" id="GO:0004842">
    <property type="term" value="F:ubiquitin-protein transferase activity"/>
    <property type="evidence" value="ECO:0000318"/>
    <property type="project" value="GO_Central"/>
</dbReference>
<evidence type="ECO:0000256" key="5">
    <source>
        <dbReference type="SAM" id="Coils"/>
    </source>
</evidence>
<dbReference type="PANTHER" id="PTHR42647">
    <property type="entry name" value="SBP (S-RIBONUCLEASE BINDING PROTEIN) FAMILY PROTEIN"/>
    <property type="match status" value="1"/>
</dbReference>
<dbReference type="Proteomes" id="UP000012960">
    <property type="component" value="Unplaced"/>
</dbReference>
<evidence type="ECO:0000256" key="1">
    <source>
        <dbReference type="ARBA" id="ARBA00022723"/>
    </source>
</evidence>
<dbReference type="GO" id="GO:0008270">
    <property type="term" value="F:zinc ion binding"/>
    <property type="evidence" value="ECO:0007669"/>
    <property type="project" value="UniProtKB-KW"/>
</dbReference>
<dbReference type="Pfam" id="PF13920">
    <property type="entry name" value="zf-C3HC4_3"/>
    <property type="match status" value="1"/>
</dbReference>
<name>A0A804IB90_MUSAM</name>
<evidence type="ECO:0000313" key="7">
    <source>
        <dbReference type="EMBL" id="CAG1849931.1"/>
    </source>
</evidence>
<keyword evidence="9" id="KW-1185">Reference proteome</keyword>
<dbReference type="Gramene" id="Ma03_t12330.1">
    <property type="protein sequence ID" value="Ma03_p12330.1"/>
    <property type="gene ID" value="Ma03_g12330"/>
</dbReference>
<reference evidence="8" key="2">
    <citation type="submission" date="2021-05" db="UniProtKB">
        <authorList>
            <consortium name="EnsemblPlants"/>
        </authorList>
    </citation>
    <scope>IDENTIFICATION</scope>
    <source>
        <strain evidence="8">subsp. malaccensis</strain>
    </source>
</reference>
<dbReference type="InterPro" id="IPR013083">
    <property type="entry name" value="Znf_RING/FYVE/PHD"/>
</dbReference>
<dbReference type="PROSITE" id="PS50089">
    <property type="entry name" value="ZF_RING_2"/>
    <property type="match status" value="1"/>
</dbReference>
<organism evidence="8 9">
    <name type="scientific">Musa acuminata subsp. malaccensis</name>
    <name type="common">Wild banana</name>
    <name type="synonym">Musa malaccensis</name>
    <dbReference type="NCBI Taxonomy" id="214687"/>
    <lineage>
        <taxon>Eukaryota</taxon>
        <taxon>Viridiplantae</taxon>
        <taxon>Streptophyta</taxon>
        <taxon>Embryophyta</taxon>
        <taxon>Tracheophyta</taxon>
        <taxon>Spermatophyta</taxon>
        <taxon>Magnoliopsida</taxon>
        <taxon>Liliopsida</taxon>
        <taxon>Zingiberales</taxon>
        <taxon>Musaceae</taxon>
        <taxon>Musa</taxon>
    </lineage>
</organism>
<dbReference type="Gene3D" id="3.30.40.10">
    <property type="entry name" value="Zinc/RING finger domain, C3HC4 (zinc finger)"/>
    <property type="match status" value="1"/>
</dbReference>
<keyword evidence="1" id="KW-0479">Metal-binding</keyword>
<dbReference type="EMBL" id="HG996468">
    <property type="protein sequence ID" value="CAG1849931.1"/>
    <property type="molecule type" value="Genomic_DNA"/>
</dbReference>
<proteinExistence type="predicted"/>
<accession>A0A804IB90</accession>
<dbReference type="PIRSF" id="PIRSF036836">
    <property type="entry name" value="RNase_bind_SBP1"/>
    <property type="match status" value="1"/>
</dbReference>
<dbReference type="InterPro" id="IPR001841">
    <property type="entry name" value="Znf_RING"/>
</dbReference>
<reference evidence="7" key="1">
    <citation type="submission" date="2021-03" db="EMBL/GenBank/DDBJ databases">
        <authorList>
            <consortium name="Genoscope - CEA"/>
            <person name="William W."/>
        </authorList>
    </citation>
    <scope>NUCLEOTIDE SEQUENCE</scope>
    <source>
        <strain evidence="7">Doubled-haploid Pahang</strain>
    </source>
</reference>
<evidence type="ECO:0000313" key="8">
    <source>
        <dbReference type="EnsemblPlants" id="Ma03_p12330.1"/>
    </source>
</evidence>
<feature type="coiled-coil region" evidence="5">
    <location>
        <begin position="179"/>
        <end position="220"/>
    </location>
</feature>
<keyword evidence="2 4" id="KW-0863">Zinc-finger</keyword>
<keyword evidence="3" id="KW-0862">Zinc</keyword>